<reference evidence="4 6" key="2">
    <citation type="submission" date="2015-07" db="EMBL/GenBank/DDBJ databases">
        <title>Whole genome sequence of Ardenticatena maritima DSM 23922.</title>
        <authorList>
            <person name="Hemp J."/>
            <person name="Ward L.M."/>
            <person name="Pace L.A."/>
            <person name="Fischer W.W."/>
        </authorList>
    </citation>
    <scope>NUCLEOTIDE SEQUENCE [LARGE SCALE GENOMIC DNA]</scope>
    <source>
        <strain evidence="4 6">110S</strain>
    </source>
</reference>
<evidence type="ECO:0000313" key="4">
    <source>
        <dbReference type="EMBL" id="KPL85777.1"/>
    </source>
</evidence>
<accession>A0A0M9UDY5</accession>
<sequence length="490" mass="54772">MIRKRMLLLTLVALFALLLAACGGGETSEPAEQPAEQTTTEQTTEETKQEEMQQEETQQEEAATEEEAMGEEDPWANVDPSGQTITFWHQHSRSREEALNEIVQQFNETNEWGITVVAEYQGSYGDIFQKMLGVLNTEDVPNLVVAYQNQAATYQLADGLIDMNPLVDSPKWGLTEEEKADFFESFFNQDVFPTFGGARLGFPPNRSMEVMYYNMDWLKELGYDAPPTTPEEFKEMACKASQQPFSKATAEGSRGYELSIDASRFASWTFAFGGDIYDYENNRYTYDSEAAIQAMEFLQSLFEEGCATIVTERFGDQTNFGAGTTLFTVGSSSGLPFYKSAVEEGANFEWSVAAIPHTTPDPVMNIYGASVSIPKSTPEKELAAWLFIKYYTSPEVQAKWAMASNYFPVRKSAAEALQDYFEQNPAYKTAFELLPYGKFEPPTPGYDFVRDLIEEKMAAIAEGAPVAETLAAANEEANQILQEQLEQLGE</sequence>
<comment type="caution">
    <text evidence="3">The sequence shown here is derived from an EMBL/GenBank/DDBJ whole genome shotgun (WGS) entry which is preliminary data.</text>
</comment>
<evidence type="ECO:0000313" key="5">
    <source>
        <dbReference type="Proteomes" id="UP000037784"/>
    </source>
</evidence>
<dbReference type="Proteomes" id="UP000050502">
    <property type="component" value="Unassembled WGS sequence"/>
</dbReference>
<dbReference type="EMBL" id="LGKN01000010">
    <property type="protein sequence ID" value="KPL85777.1"/>
    <property type="molecule type" value="Genomic_DNA"/>
</dbReference>
<keyword evidence="5" id="KW-1185">Reference proteome</keyword>
<evidence type="ECO:0000313" key="3">
    <source>
        <dbReference type="EMBL" id="GAP64518.1"/>
    </source>
</evidence>
<dbReference type="Proteomes" id="UP000037784">
    <property type="component" value="Unassembled WGS sequence"/>
</dbReference>
<organism evidence="3 5">
    <name type="scientific">Ardenticatena maritima</name>
    <dbReference type="NCBI Taxonomy" id="872965"/>
    <lineage>
        <taxon>Bacteria</taxon>
        <taxon>Bacillati</taxon>
        <taxon>Chloroflexota</taxon>
        <taxon>Ardenticatenia</taxon>
        <taxon>Ardenticatenales</taxon>
        <taxon>Ardenticatenaceae</taxon>
        <taxon>Ardenticatena</taxon>
    </lineage>
</organism>
<dbReference type="PANTHER" id="PTHR43649">
    <property type="entry name" value="ARABINOSE-BINDING PROTEIN-RELATED"/>
    <property type="match status" value="1"/>
</dbReference>
<feature type="compositionally biased region" description="Acidic residues" evidence="1">
    <location>
        <begin position="52"/>
        <end position="74"/>
    </location>
</feature>
<keyword evidence="2" id="KW-0732">Signal</keyword>
<dbReference type="AlphaFoldDB" id="A0A0M9UDY5"/>
<evidence type="ECO:0000256" key="1">
    <source>
        <dbReference type="SAM" id="MobiDB-lite"/>
    </source>
</evidence>
<dbReference type="STRING" id="872965.SE16_14985"/>
<dbReference type="Pfam" id="PF13416">
    <property type="entry name" value="SBP_bac_8"/>
    <property type="match status" value="1"/>
</dbReference>
<reference evidence="5" key="3">
    <citation type="submission" date="2015-08" db="EMBL/GenBank/DDBJ databases">
        <title>Draft Genome Sequence of a Heterotrophic Facultative Anaerobic Bacterium Ardenticatena maritima Strain 110S.</title>
        <authorList>
            <person name="Kawaichi S."/>
            <person name="Yoshida T."/>
            <person name="Sako Y."/>
            <person name="Nakamura R."/>
        </authorList>
    </citation>
    <scope>NUCLEOTIDE SEQUENCE [LARGE SCALE GENOMIC DNA]</scope>
    <source>
        <strain evidence="5">110S</strain>
    </source>
</reference>
<gene>
    <name evidence="3" type="ORF">ARMA_2941</name>
    <name evidence="4" type="ORF">SE16_14985</name>
</gene>
<dbReference type="SUPFAM" id="SSF53850">
    <property type="entry name" value="Periplasmic binding protein-like II"/>
    <property type="match status" value="1"/>
</dbReference>
<dbReference type="Gene3D" id="3.40.190.10">
    <property type="entry name" value="Periplasmic binding protein-like II"/>
    <property type="match status" value="1"/>
</dbReference>
<dbReference type="PANTHER" id="PTHR43649:SF12">
    <property type="entry name" value="DIACETYLCHITOBIOSE BINDING PROTEIN DASA"/>
    <property type="match status" value="1"/>
</dbReference>
<dbReference type="OrthoDB" id="158100at2"/>
<dbReference type="CDD" id="cd14748">
    <property type="entry name" value="PBP2_UgpB"/>
    <property type="match status" value="1"/>
</dbReference>
<evidence type="ECO:0000256" key="2">
    <source>
        <dbReference type="SAM" id="SignalP"/>
    </source>
</evidence>
<evidence type="ECO:0000313" key="6">
    <source>
        <dbReference type="Proteomes" id="UP000050502"/>
    </source>
</evidence>
<protein>
    <recommendedName>
        <fullName evidence="7">ABC transporter substrate-binding protein</fullName>
    </recommendedName>
</protein>
<reference evidence="3" key="1">
    <citation type="journal article" date="2015" name="Genome Announc.">
        <title>Draft Genome Sequence of a Heterotrophic Facultative Anaerobic Thermophilic Bacterium, Ardenticatena maritima Strain 110ST.</title>
        <authorList>
            <person name="Kawaichi S."/>
            <person name="Yoshida T."/>
            <person name="Sako Y."/>
            <person name="Nakamura R."/>
        </authorList>
    </citation>
    <scope>NUCLEOTIDE SEQUENCE [LARGE SCALE GENOMIC DNA]</scope>
    <source>
        <strain evidence="3">110S</strain>
    </source>
</reference>
<dbReference type="EMBL" id="BBZA01000275">
    <property type="protein sequence ID" value="GAP64518.1"/>
    <property type="molecule type" value="Genomic_DNA"/>
</dbReference>
<feature type="region of interest" description="Disordered" evidence="1">
    <location>
        <begin position="25"/>
        <end position="82"/>
    </location>
</feature>
<dbReference type="RefSeq" id="WP_054494189.1">
    <property type="nucleotide sequence ID" value="NZ_BBZA01000275.1"/>
</dbReference>
<dbReference type="PROSITE" id="PS51257">
    <property type="entry name" value="PROKAR_LIPOPROTEIN"/>
    <property type="match status" value="1"/>
</dbReference>
<dbReference type="InterPro" id="IPR006059">
    <property type="entry name" value="SBP"/>
</dbReference>
<proteinExistence type="predicted"/>
<evidence type="ECO:0008006" key="7">
    <source>
        <dbReference type="Google" id="ProtNLM"/>
    </source>
</evidence>
<feature type="compositionally biased region" description="Low complexity" evidence="1">
    <location>
        <begin position="30"/>
        <end position="42"/>
    </location>
</feature>
<feature type="signal peptide" evidence="2">
    <location>
        <begin position="1"/>
        <end position="20"/>
    </location>
</feature>
<dbReference type="InterPro" id="IPR050490">
    <property type="entry name" value="Bact_solute-bd_prot1"/>
</dbReference>
<feature type="chain" id="PRO_5010428800" description="ABC transporter substrate-binding protein" evidence="2">
    <location>
        <begin position="21"/>
        <end position="490"/>
    </location>
</feature>
<name>A0A0M9UDY5_9CHLR</name>